<feature type="signal peptide" evidence="2">
    <location>
        <begin position="1"/>
        <end position="22"/>
    </location>
</feature>
<sequence length="368" mass="40014">MKMRFITFLAIVLSLSSLTAFSQTEGSTGELGLPGDNLDLYAVLDLFQKSKTIEDFEKSLNDEKTKINNLDLNDDKKVDFIKVETKKDGDDFTFILRDPISKTETQDVAVILVSKDKNKKISLQIVGDKNLYGKDYIVEPTPKGSSGVTANPAYTGSDPVTVNVPASTTTVIVEQVPIVQYVYSPVYVPYYPPYYYGYYPPYYTAFAVMAVGIYRHNYYHYHGGGYGYHNTNVYVNHNSYNNYNNNSRNSSNTISHNNVNNNRNNASTRDGKRNNTSTRDANKPSASTRDVNKSSGSTRDASKASASTRDASKSSASSRPSTSNSMSSSRSSSSYNRSGNSSGGYRSGGGGGGYRGGGGGGGGGGRRR</sequence>
<comment type="caution">
    <text evidence="3">The sequence shown here is derived from an EMBL/GenBank/DDBJ whole genome shotgun (WGS) entry which is preliminary data.</text>
</comment>
<dbReference type="AlphaFoldDB" id="A0A2U1K2M8"/>
<keyword evidence="4" id="KW-1185">Reference proteome</keyword>
<evidence type="ECO:0008006" key="5">
    <source>
        <dbReference type="Google" id="ProtNLM"/>
    </source>
</evidence>
<feature type="compositionally biased region" description="Polar residues" evidence="1">
    <location>
        <begin position="274"/>
        <end position="296"/>
    </location>
</feature>
<feature type="compositionally biased region" description="Low complexity" evidence="1">
    <location>
        <begin position="239"/>
        <end position="267"/>
    </location>
</feature>
<dbReference type="RefSeq" id="WP_116760150.1">
    <property type="nucleotide sequence ID" value="NZ_QCZH01000001.1"/>
</dbReference>
<keyword evidence="2" id="KW-0732">Signal</keyword>
<feature type="compositionally biased region" description="Low complexity" evidence="1">
    <location>
        <begin position="297"/>
        <end position="340"/>
    </location>
</feature>
<accession>A0A2U1K2M8</accession>
<name>A0A2U1K2M8_9FLAO</name>
<organism evidence="3 4">
    <name type="scientific">Flavobacterium laiguense</name>
    <dbReference type="NCBI Taxonomy" id="2169409"/>
    <lineage>
        <taxon>Bacteria</taxon>
        <taxon>Pseudomonadati</taxon>
        <taxon>Bacteroidota</taxon>
        <taxon>Flavobacteriia</taxon>
        <taxon>Flavobacteriales</taxon>
        <taxon>Flavobacteriaceae</taxon>
        <taxon>Flavobacterium</taxon>
    </lineage>
</organism>
<reference evidence="3 4" key="1">
    <citation type="submission" date="2018-04" db="EMBL/GenBank/DDBJ databases">
        <title>Flavobacterium sp. nov., isolated from glacier ice.</title>
        <authorList>
            <person name="Liu Q."/>
            <person name="Xin Y.-H."/>
        </authorList>
    </citation>
    <scope>NUCLEOTIDE SEQUENCE [LARGE SCALE GENOMIC DNA]</scope>
    <source>
        <strain evidence="3 4">LB2P30</strain>
    </source>
</reference>
<feature type="chain" id="PRO_5015588552" description="DUF3300 domain-containing protein" evidence="2">
    <location>
        <begin position="23"/>
        <end position="368"/>
    </location>
</feature>
<evidence type="ECO:0000313" key="3">
    <source>
        <dbReference type="EMBL" id="PWA11662.1"/>
    </source>
</evidence>
<evidence type="ECO:0000313" key="4">
    <source>
        <dbReference type="Proteomes" id="UP000245618"/>
    </source>
</evidence>
<dbReference type="EMBL" id="QCZH01000001">
    <property type="protein sequence ID" value="PWA11662.1"/>
    <property type="molecule type" value="Genomic_DNA"/>
</dbReference>
<evidence type="ECO:0000256" key="1">
    <source>
        <dbReference type="SAM" id="MobiDB-lite"/>
    </source>
</evidence>
<gene>
    <name evidence="3" type="ORF">DB891_02325</name>
</gene>
<proteinExistence type="predicted"/>
<protein>
    <recommendedName>
        <fullName evidence="5">DUF3300 domain-containing protein</fullName>
    </recommendedName>
</protein>
<dbReference type="OrthoDB" id="939585at2"/>
<feature type="compositionally biased region" description="Gly residues" evidence="1">
    <location>
        <begin position="341"/>
        <end position="368"/>
    </location>
</feature>
<feature type="region of interest" description="Disordered" evidence="1">
    <location>
        <begin position="239"/>
        <end position="368"/>
    </location>
</feature>
<dbReference type="Proteomes" id="UP000245618">
    <property type="component" value="Unassembled WGS sequence"/>
</dbReference>
<evidence type="ECO:0000256" key="2">
    <source>
        <dbReference type="SAM" id="SignalP"/>
    </source>
</evidence>